<accession>A0A0M6YHV8</accession>
<evidence type="ECO:0000256" key="4">
    <source>
        <dbReference type="ARBA" id="ARBA00022898"/>
    </source>
</evidence>
<organism evidence="6 7">
    <name type="scientific">Jannaschia donghaensis</name>
    <dbReference type="NCBI Taxonomy" id="420998"/>
    <lineage>
        <taxon>Bacteria</taxon>
        <taxon>Pseudomonadati</taxon>
        <taxon>Pseudomonadota</taxon>
        <taxon>Alphaproteobacteria</taxon>
        <taxon>Rhodobacterales</taxon>
        <taxon>Roseobacteraceae</taxon>
        <taxon>Jannaschia</taxon>
    </lineage>
</organism>
<gene>
    <name evidence="6" type="primary">ltaE</name>
    <name evidence="6" type="ORF">JDO7802_00640</name>
</gene>
<dbReference type="EMBL" id="CXSU01000005">
    <property type="protein sequence ID" value="CTQ48636.1"/>
    <property type="molecule type" value="Genomic_DNA"/>
</dbReference>
<evidence type="ECO:0000256" key="1">
    <source>
        <dbReference type="ARBA" id="ARBA00001933"/>
    </source>
</evidence>
<evidence type="ECO:0000256" key="3">
    <source>
        <dbReference type="ARBA" id="ARBA00011881"/>
    </source>
</evidence>
<dbReference type="STRING" id="420998.JDO7802_00640"/>
<comment type="similarity">
    <text evidence="2">Belongs to the threonine aldolase family.</text>
</comment>
<comment type="subunit">
    <text evidence="3">Homotetramer.</text>
</comment>
<dbReference type="PANTHER" id="PTHR48097:SF5">
    <property type="entry name" value="LOW SPECIFICITY L-THREONINE ALDOLASE"/>
    <property type="match status" value="1"/>
</dbReference>
<dbReference type="RefSeq" id="WP_055082483.1">
    <property type="nucleotide sequence ID" value="NZ_CXSU01000005.1"/>
</dbReference>
<protein>
    <submittedName>
        <fullName evidence="6">Low specificity L-threonine aldolase</fullName>
        <ecNumber evidence="6">4.1.2.48</ecNumber>
    </submittedName>
</protein>
<dbReference type="SUPFAM" id="SSF53383">
    <property type="entry name" value="PLP-dependent transferases"/>
    <property type="match status" value="1"/>
</dbReference>
<dbReference type="PANTHER" id="PTHR48097">
    <property type="entry name" value="L-THREONINE ALDOLASE-RELATED"/>
    <property type="match status" value="1"/>
</dbReference>
<keyword evidence="4" id="KW-0663">Pyridoxal phosphate</keyword>
<keyword evidence="7" id="KW-1185">Reference proteome</keyword>
<dbReference type="EC" id="4.1.2.48" evidence="6"/>
<evidence type="ECO:0000256" key="2">
    <source>
        <dbReference type="ARBA" id="ARBA00006966"/>
    </source>
</evidence>
<proteinExistence type="inferred from homology"/>
<evidence type="ECO:0000313" key="6">
    <source>
        <dbReference type="EMBL" id="CTQ48636.1"/>
    </source>
</evidence>
<dbReference type="InterPro" id="IPR015422">
    <property type="entry name" value="PyrdxlP-dep_Trfase_small"/>
</dbReference>
<sequence length="339" mass="36424">MNLNFASDNTGPVHPKIMAAMVEANAGAAMPYGNDPWMPQVTERIRTIFDWPEAEVLLVATGTGANALALAGLVQPWDSILCHRIAHIEEDECGAPEFFTGGAKLVLIDGAQGRIGADALTAQISRTGGSVHNVQKGALSLTNVTEAGTLYSLDQLAELTTMARDAGFATHLDGARFANACAALDCSAADMVRGFDMVSFGGTKNGCMGVEAIVMRDPALHWEMQLRRKRGAQLWSKHRFLSSQMLAYLEDDLWLDTARAANAAGQRLAKGLADIGAVLEWEPGANLLFARLPRAAHERARAAAKYYVIEEAETPLCRFVCDYTKTDAEVDGLLDVMAG</sequence>
<name>A0A0M6YHV8_9RHOB</name>
<dbReference type="InterPro" id="IPR015424">
    <property type="entry name" value="PyrdxlP-dep_Trfase"/>
</dbReference>
<feature type="domain" description="Aromatic amino acid beta-eliminating lyase/threonine aldolase" evidence="5">
    <location>
        <begin position="5"/>
        <end position="288"/>
    </location>
</feature>
<keyword evidence="6" id="KW-0456">Lyase</keyword>
<dbReference type="Proteomes" id="UP000049222">
    <property type="component" value="Unassembled WGS sequence"/>
</dbReference>
<dbReference type="AlphaFoldDB" id="A0A0M6YHV8"/>
<comment type="cofactor">
    <cofactor evidence="1">
        <name>pyridoxal 5'-phosphate</name>
        <dbReference type="ChEBI" id="CHEBI:597326"/>
    </cofactor>
</comment>
<dbReference type="Gene3D" id="3.40.640.10">
    <property type="entry name" value="Type I PLP-dependent aspartate aminotransferase-like (Major domain)"/>
    <property type="match status" value="1"/>
</dbReference>
<reference evidence="6 7" key="1">
    <citation type="submission" date="2015-07" db="EMBL/GenBank/DDBJ databases">
        <authorList>
            <person name="Noorani M."/>
        </authorList>
    </citation>
    <scope>NUCLEOTIDE SEQUENCE [LARGE SCALE GENOMIC DNA]</scope>
    <source>
        <strain evidence="6 7">CECT 7802</strain>
    </source>
</reference>
<dbReference type="Pfam" id="PF01212">
    <property type="entry name" value="Beta_elim_lyase"/>
    <property type="match status" value="1"/>
</dbReference>
<evidence type="ECO:0000313" key="7">
    <source>
        <dbReference type="Proteomes" id="UP000049222"/>
    </source>
</evidence>
<dbReference type="GO" id="GO:0006520">
    <property type="term" value="P:amino acid metabolic process"/>
    <property type="evidence" value="ECO:0007669"/>
    <property type="project" value="InterPro"/>
</dbReference>
<dbReference type="GO" id="GO:0016829">
    <property type="term" value="F:lyase activity"/>
    <property type="evidence" value="ECO:0007669"/>
    <property type="project" value="UniProtKB-KW"/>
</dbReference>
<evidence type="ECO:0000259" key="5">
    <source>
        <dbReference type="Pfam" id="PF01212"/>
    </source>
</evidence>
<dbReference type="InterPro" id="IPR015421">
    <property type="entry name" value="PyrdxlP-dep_Trfase_major"/>
</dbReference>
<dbReference type="Gene3D" id="3.90.1150.10">
    <property type="entry name" value="Aspartate Aminotransferase, domain 1"/>
    <property type="match status" value="1"/>
</dbReference>
<dbReference type="InterPro" id="IPR001597">
    <property type="entry name" value="ArAA_b-elim_lyase/Thr_aldolase"/>
</dbReference>